<dbReference type="EMBL" id="JACHFN010000005">
    <property type="protein sequence ID" value="MBB5234261.1"/>
    <property type="molecule type" value="Genomic_DNA"/>
</dbReference>
<evidence type="ECO:0000313" key="2">
    <source>
        <dbReference type="Proteomes" id="UP000525389"/>
    </source>
</evidence>
<accession>A0A7W8LPY9</accession>
<comment type="caution">
    <text evidence="1">The sequence shown here is derived from an EMBL/GenBank/DDBJ whole genome shotgun (WGS) entry which is preliminary data.</text>
</comment>
<dbReference type="AlphaFoldDB" id="A0A7W8LPY9"/>
<evidence type="ECO:0000313" key="1">
    <source>
        <dbReference type="EMBL" id="MBB5234261.1"/>
    </source>
</evidence>
<protein>
    <submittedName>
        <fullName evidence="1">Uncharacterized protein</fullName>
    </submittedName>
</protein>
<reference evidence="1 2" key="1">
    <citation type="submission" date="2020-08" db="EMBL/GenBank/DDBJ databases">
        <title>Genomic Encyclopedia of Type Strains, Phase IV (KMG-IV): sequencing the most valuable type-strain genomes for metagenomic binning, comparative biology and taxonomic classification.</title>
        <authorList>
            <person name="Goeker M."/>
        </authorList>
    </citation>
    <scope>NUCLEOTIDE SEQUENCE [LARGE SCALE GENOMIC DNA]</scope>
    <source>
        <strain evidence="1 2">DSM 101791</strain>
    </source>
</reference>
<sequence>MHRAGQFQVTTEARGVKATGSVSCPSSAYSLSGQAVAYTSTDPGGWDEKSGRSYLSVFARAYGTSGCFAHVNVDASDGWTGEVNGQTRERPYC</sequence>
<dbReference type="Proteomes" id="UP000525389">
    <property type="component" value="Unassembled WGS sequence"/>
</dbReference>
<gene>
    <name evidence="1" type="ORF">HNQ09_001699</name>
</gene>
<organism evidence="1 2">
    <name type="scientific">Deinococcus budaensis</name>
    <dbReference type="NCBI Taxonomy" id="1665626"/>
    <lineage>
        <taxon>Bacteria</taxon>
        <taxon>Thermotogati</taxon>
        <taxon>Deinococcota</taxon>
        <taxon>Deinococci</taxon>
        <taxon>Deinococcales</taxon>
        <taxon>Deinococcaceae</taxon>
        <taxon>Deinococcus</taxon>
    </lineage>
</organism>
<proteinExistence type="predicted"/>
<name>A0A7W8LPY9_9DEIO</name>
<keyword evidence="2" id="KW-1185">Reference proteome</keyword>
<dbReference type="RefSeq" id="WP_184027887.1">
    <property type="nucleotide sequence ID" value="NZ_JACHFN010000005.1"/>
</dbReference>